<dbReference type="InterPro" id="IPR039261">
    <property type="entry name" value="FNR_nucleotide-bd"/>
</dbReference>
<dbReference type="GO" id="GO:0018818">
    <property type="term" value="F:acetylene hydratase activity"/>
    <property type="evidence" value="ECO:0007669"/>
    <property type="project" value="InterPro"/>
</dbReference>
<dbReference type="Gene3D" id="3.10.20.30">
    <property type="match status" value="1"/>
</dbReference>
<name>A0A934MIY3_9HYPH</name>
<evidence type="ECO:0000313" key="8">
    <source>
        <dbReference type="EMBL" id="MBJ3774059.1"/>
    </source>
</evidence>
<evidence type="ECO:0000256" key="4">
    <source>
        <dbReference type="ARBA" id="ARBA00023014"/>
    </source>
</evidence>
<evidence type="ECO:0000313" key="9">
    <source>
        <dbReference type="Proteomes" id="UP000609531"/>
    </source>
</evidence>
<proteinExistence type="inferred from homology"/>
<evidence type="ECO:0000256" key="3">
    <source>
        <dbReference type="ARBA" id="ARBA00023004"/>
    </source>
</evidence>
<dbReference type="InterPro" id="IPR006963">
    <property type="entry name" value="Mopterin_OxRdtase_4Fe-4S_dom"/>
</dbReference>
<dbReference type="InterPro" id="IPR009010">
    <property type="entry name" value="Asp_de-COase-like_dom_sf"/>
</dbReference>
<dbReference type="CDD" id="cd02781">
    <property type="entry name" value="MopB_CT_Acetylene-hydratase"/>
    <property type="match status" value="1"/>
</dbReference>
<protein>
    <submittedName>
        <fullName evidence="8">Molybdopterin-dependent oxidoreductase</fullName>
    </submittedName>
</protein>
<dbReference type="SUPFAM" id="SSF63380">
    <property type="entry name" value="Riboflavin synthase domain-like"/>
    <property type="match status" value="1"/>
</dbReference>
<dbReference type="Pfam" id="PF04879">
    <property type="entry name" value="Molybdop_Fe4S4"/>
    <property type="match status" value="1"/>
</dbReference>
<evidence type="ECO:0000256" key="1">
    <source>
        <dbReference type="ARBA" id="ARBA00010312"/>
    </source>
</evidence>
<dbReference type="Gene3D" id="3.40.50.80">
    <property type="entry name" value="Nucleotide-binding domain of ferredoxin-NADP reductase (FNR) module"/>
    <property type="match status" value="1"/>
</dbReference>
<feature type="domain" description="FAD-binding FR-type" evidence="6">
    <location>
        <begin position="792"/>
        <end position="901"/>
    </location>
</feature>
<dbReference type="InterPro" id="IPR036010">
    <property type="entry name" value="2Fe-2S_ferredoxin-like_sf"/>
</dbReference>
<dbReference type="SUPFAM" id="SSF50692">
    <property type="entry name" value="ADC-like"/>
    <property type="match status" value="1"/>
</dbReference>
<dbReference type="SUPFAM" id="SSF53706">
    <property type="entry name" value="Formate dehydrogenase/DMSO reductase, domains 1-3"/>
    <property type="match status" value="1"/>
</dbReference>
<feature type="domain" description="2Fe-2S ferredoxin-type" evidence="5">
    <location>
        <begin position="1044"/>
        <end position="1123"/>
    </location>
</feature>
<dbReference type="GO" id="GO:0016491">
    <property type="term" value="F:oxidoreductase activity"/>
    <property type="evidence" value="ECO:0007669"/>
    <property type="project" value="InterPro"/>
</dbReference>
<dbReference type="InterPro" id="IPR001041">
    <property type="entry name" value="2Fe-2S_ferredoxin-type"/>
</dbReference>
<dbReference type="InterPro" id="IPR017927">
    <property type="entry name" value="FAD-bd_FR_type"/>
</dbReference>
<dbReference type="Pfam" id="PF00384">
    <property type="entry name" value="Molybdopterin"/>
    <property type="match status" value="1"/>
</dbReference>
<dbReference type="PANTHER" id="PTHR43742:SF6">
    <property type="entry name" value="OXIDOREDUCTASE YYAE-RELATED"/>
    <property type="match status" value="1"/>
</dbReference>
<dbReference type="SUPFAM" id="SSF54292">
    <property type="entry name" value="2Fe-2S ferredoxin-like"/>
    <property type="match status" value="1"/>
</dbReference>
<dbReference type="AlphaFoldDB" id="A0A934MIY3"/>
<reference evidence="8" key="1">
    <citation type="submission" date="2020-12" db="EMBL/GenBank/DDBJ databases">
        <title>Bacterial taxonomy.</title>
        <authorList>
            <person name="Pan X."/>
        </authorList>
    </citation>
    <scope>NUCLEOTIDE SEQUENCE</scope>
    <source>
        <strain evidence="8">B2012</strain>
    </source>
</reference>
<keyword evidence="3" id="KW-0408">Iron</keyword>
<dbReference type="InterPro" id="IPR008333">
    <property type="entry name" value="Cbr1-like_FAD-bd_dom"/>
</dbReference>
<dbReference type="InterPro" id="IPR017938">
    <property type="entry name" value="Riboflavin_synthase-like_b-brl"/>
</dbReference>
<dbReference type="Pfam" id="PF00970">
    <property type="entry name" value="FAD_binding_6"/>
    <property type="match status" value="1"/>
</dbReference>
<dbReference type="InterPro" id="IPR006656">
    <property type="entry name" value="Mopterin_OxRdtase"/>
</dbReference>
<dbReference type="Gene3D" id="3.40.50.740">
    <property type="match status" value="1"/>
</dbReference>
<dbReference type="Pfam" id="PF01568">
    <property type="entry name" value="Molydop_binding"/>
    <property type="match status" value="1"/>
</dbReference>
<sequence length="1123" mass="119516">MDQQIAEPMVTVRKRGFCNLCRSRCGAVYVTEGDRLVRVEPDTQHPTGHALCPKGRAAPEMLSEPTRLLKPLRRTAPKGAEDPGFEEISWDDALATVAERLAAVRAESGAEAVAFEVTTPSGTGISDSIDWIERFIRVFGSPNTVYATEICNWHKDFAHAFTFGMARPAPDFAHCDVAVLWGFNPSNTWLALASRLAAAQRRGARLVVVDPQPTGYARSADVWARLRPGSDLALALGLIRAVLERGRYDEAFVRRWTNAALLVDETGALIETRAADGTPRHLVWDQGAGVAALYDPATRLMPVEADRLALSGTMTVTVDGRTIAARPVFATLREAVAPYGLARTAAETGLAEATIEALAEIFDAGTAVGLYAWTGVGQHQAATQTERAISILEALSGAVDRPGTGVVVPAVPRNGVASHDILPPEQQAKALGLAERPIGPARQGYVNAADFSRAAIEGDPYRVRALVAFGGNMMASQPNPERSAAALEALDFHVHVDHRMTPTARYADIVLPATLPWEHEALKLGFELDAAAQGLVQLRPRMVPPRGEARSDTDIVFDLATRLGHADDFFGGRVEAGWAHILAPSGITLTALRASPEGIAVPLEQRYEKYAAETDGRAAGFATPTGLVEIHSVTLARHGYPPLPAGDASPAGLTLTTAKDGLYCHSQHRDIPSLRRRSPEPRVRLHPDLADRHAIDVDDWVLVETAAGQARFRARLDAQADPTTLVADYGWWQENVRLGLAALPVKGEGTSNYNALVDGHLTDPLSGSVALRGVPATITRDRVGNAPARAFAGTRPFRVVAVHAETPTIRTITLAPEDGEPIPDYLPGQHLEVVLDREGTALKRAYSISGGEGGLTISVKAMAAPAGLSVPAGEMSNHLHRAVAAGSVLHATAPKGRFLLGAGEGPTVLIANGVGITPFVPFLKRLAPEGPPVALVYGVAGAAEHAFAAEIAAAAVSNARLRVHTYYSRETSPPEGVACGRLSLAGLEDFVTDPACRFYLCGASEMIRAVAGDLERLGVRPSRIEWEAFTAPAMRPAVRPDRPFAITLGAHQFAWTPDDRTLLDAAERQGAPISAGCRTGQCESCAKTLLSGKVFDATSGVVDGVAEILTCQVVPISDVRLAD</sequence>
<dbReference type="Proteomes" id="UP000609531">
    <property type="component" value="Unassembled WGS sequence"/>
</dbReference>
<dbReference type="GO" id="GO:0043546">
    <property type="term" value="F:molybdopterin cofactor binding"/>
    <property type="evidence" value="ECO:0007669"/>
    <property type="project" value="InterPro"/>
</dbReference>
<feature type="domain" description="4Fe-4S Mo/W bis-MGD-type" evidence="7">
    <location>
        <begin position="11"/>
        <end position="66"/>
    </location>
</feature>
<dbReference type="PROSITE" id="PS51669">
    <property type="entry name" value="4FE4S_MOW_BIS_MGD"/>
    <property type="match status" value="1"/>
</dbReference>
<dbReference type="Pfam" id="PF00175">
    <property type="entry name" value="NAD_binding_1"/>
    <property type="match status" value="1"/>
</dbReference>
<evidence type="ECO:0000259" key="7">
    <source>
        <dbReference type="PROSITE" id="PS51669"/>
    </source>
</evidence>
<keyword evidence="9" id="KW-1185">Reference proteome</keyword>
<dbReference type="SMART" id="SM00926">
    <property type="entry name" value="Molybdop_Fe4S4"/>
    <property type="match status" value="1"/>
</dbReference>
<gene>
    <name evidence="8" type="ORF">JCR33_00055</name>
</gene>
<dbReference type="Gene3D" id="3.30.200.210">
    <property type="match status" value="1"/>
</dbReference>
<dbReference type="GO" id="GO:0046872">
    <property type="term" value="F:metal ion binding"/>
    <property type="evidence" value="ECO:0007669"/>
    <property type="project" value="UniProtKB-KW"/>
</dbReference>
<dbReference type="Gene3D" id="3.40.228.10">
    <property type="entry name" value="Dimethylsulfoxide Reductase, domain 2"/>
    <property type="match status" value="1"/>
</dbReference>
<dbReference type="Gene3D" id="2.40.30.10">
    <property type="entry name" value="Translation factors"/>
    <property type="match status" value="1"/>
</dbReference>
<dbReference type="PROSITE" id="PS51384">
    <property type="entry name" value="FAD_FR"/>
    <property type="match status" value="1"/>
</dbReference>
<dbReference type="InterPro" id="IPR012675">
    <property type="entry name" value="Beta-grasp_dom_sf"/>
</dbReference>
<dbReference type="InterPro" id="IPR037949">
    <property type="entry name" value="MopB_CT_Acetylene-hydratase"/>
</dbReference>
<dbReference type="InterPro" id="IPR006657">
    <property type="entry name" value="MoPterin_dinucl-bd_dom"/>
</dbReference>
<dbReference type="PROSITE" id="PS51085">
    <property type="entry name" value="2FE2S_FER_2"/>
    <property type="match status" value="1"/>
</dbReference>
<dbReference type="GO" id="GO:0051536">
    <property type="term" value="F:iron-sulfur cluster binding"/>
    <property type="evidence" value="ECO:0007669"/>
    <property type="project" value="UniProtKB-KW"/>
</dbReference>
<dbReference type="RefSeq" id="WP_198879968.1">
    <property type="nucleotide sequence ID" value="NZ_JAEKJA010000001.1"/>
</dbReference>
<evidence type="ECO:0000259" key="5">
    <source>
        <dbReference type="PROSITE" id="PS51085"/>
    </source>
</evidence>
<dbReference type="Pfam" id="PF00111">
    <property type="entry name" value="Fer2"/>
    <property type="match status" value="1"/>
</dbReference>
<evidence type="ECO:0000259" key="6">
    <source>
        <dbReference type="PROSITE" id="PS51384"/>
    </source>
</evidence>
<dbReference type="InterPro" id="IPR001709">
    <property type="entry name" value="Flavoprot_Pyr_Nucl_cyt_Rdtase"/>
</dbReference>
<comment type="caution">
    <text evidence="8">The sequence shown here is derived from an EMBL/GenBank/DDBJ whole genome shotgun (WGS) entry which is preliminary data.</text>
</comment>
<dbReference type="PANTHER" id="PTHR43742">
    <property type="entry name" value="TRIMETHYLAMINE-N-OXIDE REDUCTASE"/>
    <property type="match status" value="1"/>
</dbReference>
<dbReference type="EMBL" id="JAEKJA010000001">
    <property type="protein sequence ID" value="MBJ3774059.1"/>
    <property type="molecule type" value="Genomic_DNA"/>
</dbReference>
<dbReference type="CDD" id="cd00207">
    <property type="entry name" value="fer2"/>
    <property type="match status" value="1"/>
</dbReference>
<organism evidence="8 9">
    <name type="scientific">Acuticoccus mangrovi</name>
    <dbReference type="NCBI Taxonomy" id="2796142"/>
    <lineage>
        <taxon>Bacteria</taxon>
        <taxon>Pseudomonadati</taxon>
        <taxon>Pseudomonadota</taxon>
        <taxon>Alphaproteobacteria</taxon>
        <taxon>Hyphomicrobiales</taxon>
        <taxon>Amorphaceae</taxon>
        <taxon>Acuticoccus</taxon>
    </lineage>
</organism>
<dbReference type="SUPFAM" id="SSF52343">
    <property type="entry name" value="Ferredoxin reductase-like, C-terminal NADP-linked domain"/>
    <property type="match status" value="1"/>
</dbReference>
<dbReference type="PRINTS" id="PR00371">
    <property type="entry name" value="FPNCR"/>
</dbReference>
<dbReference type="InterPro" id="IPR001433">
    <property type="entry name" value="OxRdtase_FAD/NAD-bd"/>
</dbReference>
<keyword evidence="4" id="KW-0411">Iron-sulfur</keyword>
<evidence type="ECO:0000256" key="2">
    <source>
        <dbReference type="ARBA" id="ARBA00022723"/>
    </source>
</evidence>
<dbReference type="Gene3D" id="2.40.40.20">
    <property type="match status" value="1"/>
</dbReference>
<keyword evidence="2" id="KW-0479">Metal-binding</keyword>
<comment type="similarity">
    <text evidence="1">Belongs to the prokaryotic molybdopterin-containing oxidoreductase family.</text>
</comment>
<dbReference type="InterPro" id="IPR050612">
    <property type="entry name" value="Prok_Mopterin_Oxidored"/>
</dbReference>
<accession>A0A934MIY3</accession>